<dbReference type="Proteomes" id="UP001293254">
    <property type="component" value="Unassembled WGS sequence"/>
</dbReference>
<accession>A0AAE1YFH3</accession>
<dbReference type="AlphaFoldDB" id="A0AAE1YFH3"/>
<name>A0AAE1YFH3_9LAMI</name>
<gene>
    <name evidence="2" type="ORF">Salat_1221200</name>
</gene>
<sequence>MVWPWFSVEKKEGEGVGGAVGFVRRVVAAAMGCFFGCFRIKDSHSHLIPTSQEAIVSRNKNALSSLFLSDDGSLQKGGEGLNPLHEELDVRELKDEAKFLKACGTLLETPVEIRKASGKWTDMSAQYKEEESLNFNSWLPNASIEKLKLEKQPGESPMPVVVCEALGTGSLVGSPSSCMSDGHNTRRDSTSSIASSDIQTVITPIDVPDDETHSSAILSLSPEDVATTAPRKNKSVRFECESDSSASSSASSSQHPKQSGSAGKYSVAKASPYPTPLKLIDGMDTPGTVFPAYLNDMAGRKPTRIRSQYVYSVLDPVEYPSQWEELKDENSDPNHLRGPLEPNDEAALKSTPVPSMLMKDLSVVEYTKDELSLSCWLKPHLPNHDTNNEQFGPTSGQIVHYGPTPGDRPILGLVAAHWKDDENSRISPKWWDGNGIPNTTNKYKEDQKVSWHATPFEERLEKALDEETFIPRRKPIAGTLPVQFNEADESDASLSGLQSSAFILQEAHHRDTTKSVQ</sequence>
<dbReference type="PANTHER" id="PTHR33318:SF7">
    <property type="entry name" value="PROTEIN JASON"/>
    <property type="match status" value="1"/>
</dbReference>
<dbReference type="GO" id="GO:0007142">
    <property type="term" value="P:male meiosis II"/>
    <property type="evidence" value="ECO:0007669"/>
    <property type="project" value="InterPro"/>
</dbReference>
<dbReference type="InterPro" id="IPR039300">
    <property type="entry name" value="JASON"/>
</dbReference>
<feature type="region of interest" description="Disordered" evidence="1">
    <location>
        <begin position="173"/>
        <end position="267"/>
    </location>
</feature>
<evidence type="ECO:0000313" key="3">
    <source>
        <dbReference type="Proteomes" id="UP001293254"/>
    </source>
</evidence>
<reference evidence="2" key="2">
    <citation type="journal article" date="2024" name="Plant">
        <title>Genomic evolution and insights into agronomic trait innovations of Sesamum species.</title>
        <authorList>
            <person name="Miao H."/>
            <person name="Wang L."/>
            <person name="Qu L."/>
            <person name="Liu H."/>
            <person name="Sun Y."/>
            <person name="Le M."/>
            <person name="Wang Q."/>
            <person name="Wei S."/>
            <person name="Zheng Y."/>
            <person name="Lin W."/>
            <person name="Duan Y."/>
            <person name="Cao H."/>
            <person name="Xiong S."/>
            <person name="Wang X."/>
            <person name="Wei L."/>
            <person name="Li C."/>
            <person name="Ma Q."/>
            <person name="Ju M."/>
            <person name="Zhao R."/>
            <person name="Li G."/>
            <person name="Mu C."/>
            <person name="Tian Q."/>
            <person name="Mei H."/>
            <person name="Zhang T."/>
            <person name="Gao T."/>
            <person name="Zhang H."/>
        </authorList>
    </citation>
    <scope>NUCLEOTIDE SEQUENCE</scope>
    <source>
        <strain evidence="2">3651</strain>
    </source>
</reference>
<feature type="compositionally biased region" description="Low complexity" evidence="1">
    <location>
        <begin position="243"/>
        <end position="253"/>
    </location>
</feature>
<reference evidence="2" key="1">
    <citation type="submission" date="2020-06" db="EMBL/GenBank/DDBJ databases">
        <authorList>
            <person name="Li T."/>
            <person name="Hu X."/>
            <person name="Zhang T."/>
            <person name="Song X."/>
            <person name="Zhang H."/>
            <person name="Dai N."/>
            <person name="Sheng W."/>
            <person name="Hou X."/>
            <person name="Wei L."/>
        </authorList>
    </citation>
    <scope>NUCLEOTIDE SEQUENCE</scope>
    <source>
        <strain evidence="2">3651</strain>
        <tissue evidence="2">Leaf</tissue>
    </source>
</reference>
<proteinExistence type="predicted"/>
<dbReference type="PANTHER" id="PTHR33318">
    <property type="entry name" value="ASPARTYL/GLUTAMYL-TRNA(ASN/GLN) AMIDOTRANSFERASE SUBUNIT"/>
    <property type="match status" value="1"/>
</dbReference>
<feature type="region of interest" description="Disordered" evidence="1">
    <location>
        <begin position="327"/>
        <end position="347"/>
    </location>
</feature>
<dbReference type="EMBL" id="JACGWO010000004">
    <property type="protein sequence ID" value="KAK4429209.1"/>
    <property type="molecule type" value="Genomic_DNA"/>
</dbReference>
<protein>
    <submittedName>
        <fullName evidence="2">Protein JASON</fullName>
    </submittedName>
</protein>
<organism evidence="2 3">
    <name type="scientific">Sesamum alatum</name>
    <dbReference type="NCBI Taxonomy" id="300844"/>
    <lineage>
        <taxon>Eukaryota</taxon>
        <taxon>Viridiplantae</taxon>
        <taxon>Streptophyta</taxon>
        <taxon>Embryophyta</taxon>
        <taxon>Tracheophyta</taxon>
        <taxon>Spermatophyta</taxon>
        <taxon>Magnoliopsida</taxon>
        <taxon>eudicotyledons</taxon>
        <taxon>Gunneridae</taxon>
        <taxon>Pentapetalae</taxon>
        <taxon>asterids</taxon>
        <taxon>lamiids</taxon>
        <taxon>Lamiales</taxon>
        <taxon>Pedaliaceae</taxon>
        <taxon>Sesamum</taxon>
    </lineage>
</organism>
<evidence type="ECO:0000313" key="2">
    <source>
        <dbReference type="EMBL" id="KAK4429209.1"/>
    </source>
</evidence>
<feature type="compositionally biased region" description="Polar residues" evidence="1">
    <location>
        <begin position="190"/>
        <end position="202"/>
    </location>
</feature>
<evidence type="ECO:0000256" key="1">
    <source>
        <dbReference type="SAM" id="MobiDB-lite"/>
    </source>
</evidence>
<comment type="caution">
    <text evidence="2">The sequence shown here is derived from an EMBL/GenBank/DDBJ whole genome shotgun (WGS) entry which is preliminary data.</text>
</comment>
<keyword evidence="3" id="KW-1185">Reference proteome</keyword>